<evidence type="ECO:0000313" key="23">
    <source>
        <dbReference type="Proteomes" id="UP001558713"/>
    </source>
</evidence>
<feature type="chain" id="PRO_5044767058" evidence="20">
    <location>
        <begin position="24"/>
        <end position="550"/>
    </location>
</feature>
<dbReference type="SUPFAM" id="SSF52058">
    <property type="entry name" value="L domain-like"/>
    <property type="match status" value="1"/>
</dbReference>
<keyword evidence="5" id="KW-0433">Leucine-rich repeat</keyword>
<evidence type="ECO:0000256" key="7">
    <source>
        <dbReference type="ARBA" id="ARBA00022692"/>
    </source>
</evidence>
<comment type="caution">
    <text evidence="22">The sequence shown here is derived from an EMBL/GenBank/DDBJ whole genome shotgun (WGS) entry which is preliminary data.</text>
</comment>
<keyword evidence="23" id="KW-1185">Reference proteome</keyword>
<name>A0ABD1AV49_CARAN</name>
<dbReference type="PROSITE" id="PS00107">
    <property type="entry name" value="PROTEIN_KINASE_ATP"/>
    <property type="match status" value="1"/>
</dbReference>
<dbReference type="PRINTS" id="PR00019">
    <property type="entry name" value="LEURICHRPT"/>
</dbReference>
<dbReference type="InterPro" id="IPR032675">
    <property type="entry name" value="LRR_dom_sf"/>
</dbReference>
<dbReference type="InterPro" id="IPR052422">
    <property type="entry name" value="Auxin_Ser/Thr_Kinase"/>
</dbReference>
<evidence type="ECO:0000256" key="15">
    <source>
        <dbReference type="ARBA" id="ARBA00023157"/>
    </source>
</evidence>
<dbReference type="SUPFAM" id="SSF56112">
    <property type="entry name" value="Protein kinase-like (PK-like)"/>
    <property type="match status" value="1"/>
</dbReference>
<keyword evidence="15" id="KW-1015">Disulfide bond</keyword>
<sequence>MTTYTNVVCVLVVWLCFGVPVNSRMTPSTSFDPRVHTLLSIADDFGYSMELATSWTGNDPCEWFGVNCQEGNITNIAFISMNLTGTISPRFADLTSLTVIDLSHNRLTGTIPFELTKLVNLRILDVSYNQLNGKVPPFREVFVSVQGNPNIEMNPILVPSRPRNIERSNVEGLLIGIAAGLLLVGGGSFSFYIVRKMKKSKRLTVADPQQSCDVEEVETKMIPFQVLKDATTDFDESNIVGRGGFGSVYKGKLHNGLQIAVKRMEPSDIAGKGLDEFKAEVSVLTKVHHRSLVILHGFCIERNERLLVYQFMQQGTLARHLFLWRDQGLKPLEWTTRLNIALDVAHGLEYLHTLARQSQSYIHRDLKPSNILLGDDMQAKISDFGLVRSTAEGSSSFRTKFVGTLGYVAPEYALTGRVTTKVDVYSFGIILMELVTDKRAIDQTRDDDDVHVATLFKKVFTDAKVIDETIELNEETRGSIDHIAKLAGQCCAKKPQQRPDMSHVVVVISSLIEPWRPEEDGDREDKIIPDLVKRWHEKELAGNSSGISEL</sequence>
<dbReference type="GO" id="GO:0045087">
    <property type="term" value="P:innate immune response"/>
    <property type="evidence" value="ECO:0007669"/>
    <property type="project" value="UniProtKB-ARBA"/>
</dbReference>
<dbReference type="AlphaFoldDB" id="A0ABD1AV49"/>
<feature type="signal peptide" evidence="20">
    <location>
        <begin position="1"/>
        <end position="23"/>
    </location>
</feature>
<evidence type="ECO:0000256" key="16">
    <source>
        <dbReference type="ARBA" id="ARBA00023170"/>
    </source>
</evidence>
<keyword evidence="7 19" id="KW-0812">Transmembrane</keyword>
<evidence type="ECO:0000256" key="11">
    <source>
        <dbReference type="ARBA" id="ARBA00022777"/>
    </source>
</evidence>
<evidence type="ECO:0000256" key="6">
    <source>
        <dbReference type="ARBA" id="ARBA00022679"/>
    </source>
</evidence>
<dbReference type="GO" id="GO:0004674">
    <property type="term" value="F:protein serine/threonine kinase activity"/>
    <property type="evidence" value="ECO:0007669"/>
    <property type="project" value="UniProtKB-KW"/>
</dbReference>
<dbReference type="GO" id="GO:0005524">
    <property type="term" value="F:ATP binding"/>
    <property type="evidence" value="ECO:0007669"/>
    <property type="project" value="UniProtKB-UniRule"/>
</dbReference>
<keyword evidence="14 19" id="KW-0472">Membrane</keyword>
<dbReference type="InterPro" id="IPR017441">
    <property type="entry name" value="Protein_kinase_ATP_BS"/>
</dbReference>
<dbReference type="GO" id="GO:1901701">
    <property type="term" value="P:cellular response to oxygen-containing compound"/>
    <property type="evidence" value="ECO:0007669"/>
    <property type="project" value="UniProtKB-ARBA"/>
</dbReference>
<keyword evidence="8 20" id="KW-0732">Signal</keyword>
<feature type="transmembrane region" description="Helical" evidence="19">
    <location>
        <begin position="173"/>
        <end position="194"/>
    </location>
</feature>
<evidence type="ECO:0000256" key="14">
    <source>
        <dbReference type="ARBA" id="ARBA00023136"/>
    </source>
</evidence>
<dbReference type="Proteomes" id="UP001558713">
    <property type="component" value="Unassembled WGS sequence"/>
</dbReference>
<protein>
    <submittedName>
        <fullName evidence="22">Receptor-like kinase TMK2</fullName>
    </submittedName>
</protein>
<evidence type="ECO:0000256" key="9">
    <source>
        <dbReference type="ARBA" id="ARBA00022737"/>
    </source>
</evidence>
<comment type="subcellular location">
    <subcellularLocation>
        <location evidence="1">Cell membrane</location>
        <topology evidence="1">Single-pass membrane protein</topology>
    </subcellularLocation>
</comment>
<keyword evidence="4" id="KW-0723">Serine/threonine-protein kinase</keyword>
<keyword evidence="9" id="KW-0677">Repeat</keyword>
<keyword evidence="12 18" id="KW-0067">ATP-binding</keyword>
<evidence type="ECO:0000256" key="3">
    <source>
        <dbReference type="ARBA" id="ARBA00022475"/>
    </source>
</evidence>
<dbReference type="PANTHER" id="PTHR47986:SF1">
    <property type="entry name" value="OS04G0685900 PROTEIN"/>
    <property type="match status" value="1"/>
</dbReference>
<evidence type="ECO:0000256" key="12">
    <source>
        <dbReference type="ARBA" id="ARBA00022840"/>
    </source>
</evidence>
<evidence type="ECO:0000256" key="10">
    <source>
        <dbReference type="ARBA" id="ARBA00022741"/>
    </source>
</evidence>
<evidence type="ECO:0000256" key="19">
    <source>
        <dbReference type="SAM" id="Phobius"/>
    </source>
</evidence>
<evidence type="ECO:0000256" key="13">
    <source>
        <dbReference type="ARBA" id="ARBA00022989"/>
    </source>
</evidence>
<proteinExistence type="inferred from homology"/>
<keyword evidence="11" id="KW-0418">Kinase</keyword>
<dbReference type="EMBL" id="JBANAX010000394">
    <property type="protein sequence ID" value="KAL1210626.1"/>
    <property type="molecule type" value="Genomic_DNA"/>
</dbReference>
<dbReference type="InterPro" id="IPR008271">
    <property type="entry name" value="Ser/Thr_kinase_AS"/>
</dbReference>
<dbReference type="Pfam" id="PF00069">
    <property type="entry name" value="Pkinase"/>
    <property type="match status" value="1"/>
</dbReference>
<evidence type="ECO:0000256" key="1">
    <source>
        <dbReference type="ARBA" id="ARBA00004162"/>
    </source>
</evidence>
<feature type="binding site" evidence="18">
    <location>
        <position position="272"/>
    </location>
    <ligand>
        <name>ATP</name>
        <dbReference type="ChEBI" id="CHEBI:30616"/>
    </ligand>
</feature>
<dbReference type="CDD" id="cd14066">
    <property type="entry name" value="STKc_IRAK"/>
    <property type="match status" value="1"/>
</dbReference>
<keyword evidence="17" id="KW-0325">Glycoprotein</keyword>
<keyword evidence="10 18" id="KW-0547">Nucleotide-binding</keyword>
<comment type="similarity">
    <text evidence="2">Belongs to the protein kinase superfamily. Ser/Thr protein kinase family.</text>
</comment>
<dbReference type="SMART" id="SM00220">
    <property type="entry name" value="S_TKc"/>
    <property type="match status" value="1"/>
</dbReference>
<evidence type="ECO:0000313" key="22">
    <source>
        <dbReference type="EMBL" id="KAL1210626.1"/>
    </source>
</evidence>
<dbReference type="PANTHER" id="PTHR47986">
    <property type="entry name" value="OSJNBA0070M12.3 PROTEIN"/>
    <property type="match status" value="1"/>
</dbReference>
<evidence type="ECO:0000256" key="8">
    <source>
        <dbReference type="ARBA" id="ARBA00022729"/>
    </source>
</evidence>
<evidence type="ECO:0000259" key="21">
    <source>
        <dbReference type="PROSITE" id="PS50011"/>
    </source>
</evidence>
<dbReference type="InterPro" id="IPR013210">
    <property type="entry name" value="LRR_N_plant-typ"/>
</dbReference>
<dbReference type="GO" id="GO:0005886">
    <property type="term" value="C:plasma membrane"/>
    <property type="evidence" value="ECO:0007669"/>
    <property type="project" value="UniProtKB-SubCell"/>
</dbReference>
<reference evidence="22 23" key="1">
    <citation type="submission" date="2024-04" db="EMBL/GenBank/DDBJ databases">
        <title>Genome assembly C_amara_ONT_v2.</title>
        <authorList>
            <person name="Yant L."/>
            <person name="Moore C."/>
            <person name="Slenker M."/>
        </authorList>
    </citation>
    <scope>NUCLEOTIDE SEQUENCE [LARGE SCALE GENOMIC DNA]</scope>
    <source>
        <tissue evidence="22">Leaf</tissue>
    </source>
</reference>
<dbReference type="InterPro" id="IPR000719">
    <property type="entry name" value="Prot_kinase_dom"/>
</dbReference>
<feature type="domain" description="Protein kinase" evidence="21">
    <location>
        <begin position="234"/>
        <end position="516"/>
    </location>
</feature>
<dbReference type="Gene3D" id="3.30.200.20">
    <property type="entry name" value="Phosphorylase Kinase, domain 1"/>
    <property type="match status" value="1"/>
</dbReference>
<keyword evidence="6" id="KW-0808">Transferase</keyword>
<evidence type="ECO:0000256" key="4">
    <source>
        <dbReference type="ARBA" id="ARBA00022527"/>
    </source>
</evidence>
<dbReference type="FunFam" id="3.80.10.10:FF:000129">
    <property type="entry name" value="Leucine-rich repeat receptor-like kinase"/>
    <property type="match status" value="1"/>
</dbReference>
<dbReference type="Gene3D" id="1.10.510.10">
    <property type="entry name" value="Transferase(Phosphotransferase) domain 1"/>
    <property type="match status" value="1"/>
</dbReference>
<keyword evidence="3" id="KW-1003">Cell membrane</keyword>
<evidence type="ECO:0000256" key="5">
    <source>
        <dbReference type="ARBA" id="ARBA00022614"/>
    </source>
</evidence>
<accession>A0ABD1AV49</accession>
<evidence type="ECO:0000256" key="17">
    <source>
        <dbReference type="ARBA" id="ARBA00023180"/>
    </source>
</evidence>
<keyword evidence="13 19" id="KW-1133">Transmembrane helix</keyword>
<evidence type="ECO:0000256" key="20">
    <source>
        <dbReference type="SAM" id="SignalP"/>
    </source>
</evidence>
<dbReference type="Pfam" id="PF08263">
    <property type="entry name" value="LRRNT_2"/>
    <property type="match status" value="1"/>
</dbReference>
<evidence type="ECO:0000256" key="18">
    <source>
        <dbReference type="PROSITE-ProRule" id="PRU10141"/>
    </source>
</evidence>
<dbReference type="FunFam" id="1.10.510.10:FF:000468">
    <property type="entry name" value="PTI1-like tyrosine-protein kinase 3"/>
    <property type="match status" value="1"/>
</dbReference>
<dbReference type="PROSITE" id="PS50011">
    <property type="entry name" value="PROTEIN_KINASE_DOM"/>
    <property type="match status" value="1"/>
</dbReference>
<organism evidence="22 23">
    <name type="scientific">Cardamine amara subsp. amara</name>
    <dbReference type="NCBI Taxonomy" id="228776"/>
    <lineage>
        <taxon>Eukaryota</taxon>
        <taxon>Viridiplantae</taxon>
        <taxon>Streptophyta</taxon>
        <taxon>Embryophyta</taxon>
        <taxon>Tracheophyta</taxon>
        <taxon>Spermatophyta</taxon>
        <taxon>Magnoliopsida</taxon>
        <taxon>eudicotyledons</taxon>
        <taxon>Gunneridae</taxon>
        <taxon>Pentapetalae</taxon>
        <taxon>rosids</taxon>
        <taxon>malvids</taxon>
        <taxon>Brassicales</taxon>
        <taxon>Brassicaceae</taxon>
        <taxon>Cardamineae</taxon>
        <taxon>Cardamine</taxon>
    </lineage>
</organism>
<keyword evidence="16" id="KW-0675">Receptor</keyword>
<gene>
    <name evidence="22" type="ORF">V5N11_006942</name>
</gene>
<evidence type="ECO:0000256" key="2">
    <source>
        <dbReference type="ARBA" id="ARBA00008684"/>
    </source>
</evidence>
<dbReference type="InterPro" id="IPR011009">
    <property type="entry name" value="Kinase-like_dom_sf"/>
</dbReference>
<dbReference type="Gene3D" id="3.80.10.10">
    <property type="entry name" value="Ribonuclease Inhibitor"/>
    <property type="match status" value="1"/>
</dbReference>
<dbReference type="FunFam" id="3.30.200.20:FF:000039">
    <property type="entry name" value="receptor-like protein kinase FERONIA"/>
    <property type="match status" value="1"/>
</dbReference>
<dbReference type="PROSITE" id="PS00108">
    <property type="entry name" value="PROTEIN_KINASE_ST"/>
    <property type="match status" value="1"/>
</dbReference>
<dbReference type="InterPro" id="IPR025875">
    <property type="entry name" value="Leu-rich_rpt_4"/>
</dbReference>
<dbReference type="Pfam" id="PF12799">
    <property type="entry name" value="LRR_4"/>
    <property type="match status" value="1"/>
</dbReference>